<reference evidence="4" key="1">
    <citation type="journal article" date="2019" name="Int. J. Syst. Evol. Microbiol.">
        <title>The Global Catalogue of Microorganisms (GCM) 10K type strain sequencing project: providing services to taxonomists for standard genome sequencing and annotation.</title>
        <authorList>
            <consortium name="The Broad Institute Genomics Platform"/>
            <consortium name="The Broad Institute Genome Sequencing Center for Infectious Disease"/>
            <person name="Wu L."/>
            <person name="Ma J."/>
        </authorList>
    </citation>
    <scope>NUCLEOTIDE SEQUENCE [LARGE SCALE GENOMIC DNA]</scope>
    <source>
        <strain evidence="4">CGMCC 4.7277</strain>
    </source>
</reference>
<gene>
    <name evidence="3" type="ORF">ACFPP7_10505</name>
</gene>
<dbReference type="InterPro" id="IPR032466">
    <property type="entry name" value="Metal_Hydrolase"/>
</dbReference>
<name>A0ABW0Q949_9BURK</name>
<dbReference type="EMBL" id="JBHSMX010000013">
    <property type="protein sequence ID" value="MFC5521345.1"/>
    <property type="molecule type" value="Genomic_DNA"/>
</dbReference>
<accession>A0ABW0Q949</accession>
<evidence type="ECO:0000256" key="1">
    <source>
        <dbReference type="ARBA" id="ARBA00038310"/>
    </source>
</evidence>
<evidence type="ECO:0000313" key="3">
    <source>
        <dbReference type="EMBL" id="MFC5521345.1"/>
    </source>
</evidence>
<sequence length="301" mass="34090">MTEALSFPIIDAHHHFWDPVLNYYPWLCDKDRPPHRYGDHQSIAQPYLPADYLRDTAAFKLAGSVYIEADWDPRDPIGEMRYIAGLRQQSGLPTVAVGKAWLDQPDAQHTLEQLAGFGFVRGIRHKPRANDAPADTAAGGMADPAWRRNYGLLARHGLHFELQTPFWHLHEAAALARDFPDTPLIINHTGMPSDRSAEGLAAWREAMRRVAQCPNVFVKLSGIGLAGRRWSVEENRPVVWQCIELFGVDRCMFGSNYPVDSLCASFEDIFSGFARMVVDLSASEQRQLFHDNAQRLYRMDC</sequence>
<comment type="caution">
    <text evidence="3">The sequence shown here is derived from an EMBL/GenBank/DDBJ whole genome shotgun (WGS) entry which is preliminary data.</text>
</comment>
<dbReference type="InterPro" id="IPR052350">
    <property type="entry name" value="Metallo-dep_Lactonases"/>
</dbReference>
<dbReference type="PANTHER" id="PTHR43569:SF1">
    <property type="entry name" value="BLL3371 PROTEIN"/>
    <property type="match status" value="1"/>
</dbReference>
<dbReference type="InterPro" id="IPR006680">
    <property type="entry name" value="Amidohydro-rel"/>
</dbReference>
<proteinExistence type="inferred from homology"/>
<evidence type="ECO:0000313" key="4">
    <source>
        <dbReference type="Proteomes" id="UP001596084"/>
    </source>
</evidence>
<organism evidence="3 4">
    <name type="scientific">Polaromonas jejuensis</name>
    <dbReference type="NCBI Taxonomy" id="457502"/>
    <lineage>
        <taxon>Bacteria</taxon>
        <taxon>Pseudomonadati</taxon>
        <taxon>Pseudomonadota</taxon>
        <taxon>Betaproteobacteria</taxon>
        <taxon>Burkholderiales</taxon>
        <taxon>Comamonadaceae</taxon>
        <taxon>Polaromonas</taxon>
    </lineage>
</organism>
<comment type="similarity">
    <text evidence="1">Belongs to the metallo-dependent hydrolases superfamily.</text>
</comment>
<protein>
    <submittedName>
        <fullName evidence="3">Amidohydrolase family protein</fullName>
    </submittedName>
</protein>
<evidence type="ECO:0000259" key="2">
    <source>
        <dbReference type="Pfam" id="PF04909"/>
    </source>
</evidence>
<dbReference type="RefSeq" id="WP_068833396.1">
    <property type="nucleotide sequence ID" value="NZ_JBHSMX010000013.1"/>
</dbReference>
<keyword evidence="4" id="KW-1185">Reference proteome</keyword>
<dbReference type="PANTHER" id="PTHR43569">
    <property type="entry name" value="AMIDOHYDROLASE"/>
    <property type="match status" value="1"/>
</dbReference>
<feature type="domain" description="Amidohydrolase-related" evidence="2">
    <location>
        <begin position="10"/>
        <end position="298"/>
    </location>
</feature>
<dbReference type="Pfam" id="PF04909">
    <property type="entry name" value="Amidohydro_2"/>
    <property type="match status" value="1"/>
</dbReference>
<dbReference type="Proteomes" id="UP001596084">
    <property type="component" value="Unassembled WGS sequence"/>
</dbReference>
<dbReference type="Gene3D" id="3.20.20.140">
    <property type="entry name" value="Metal-dependent hydrolases"/>
    <property type="match status" value="1"/>
</dbReference>
<dbReference type="SUPFAM" id="SSF51556">
    <property type="entry name" value="Metallo-dependent hydrolases"/>
    <property type="match status" value="1"/>
</dbReference>